<dbReference type="EMBL" id="WEGH01000001">
    <property type="protein sequence ID" value="MQY02437.1"/>
    <property type="molecule type" value="Genomic_DNA"/>
</dbReference>
<proteinExistence type="inferred from homology"/>
<dbReference type="PANTHER" id="PTHR12001:SF85">
    <property type="entry name" value="SHORT CHAIN ISOPRENYL DIPHOSPHATE SYNTHASE"/>
    <property type="match status" value="1"/>
</dbReference>
<comment type="cofactor">
    <cofactor evidence="1">
        <name>Mg(2+)</name>
        <dbReference type="ChEBI" id="CHEBI:18420"/>
    </cofactor>
</comment>
<comment type="caution">
    <text evidence="7">The sequence shown here is derived from an EMBL/GenBank/DDBJ whole genome shotgun (WGS) entry which is preliminary data.</text>
</comment>
<dbReference type="GO" id="GO:0046872">
    <property type="term" value="F:metal ion binding"/>
    <property type="evidence" value="ECO:0007669"/>
    <property type="project" value="UniProtKB-KW"/>
</dbReference>
<dbReference type="Gene3D" id="1.10.600.10">
    <property type="entry name" value="Farnesyl Diphosphate Synthase"/>
    <property type="match status" value="1"/>
</dbReference>
<evidence type="ECO:0000313" key="7">
    <source>
        <dbReference type="EMBL" id="MQY02437.1"/>
    </source>
</evidence>
<dbReference type="SUPFAM" id="SSF48576">
    <property type="entry name" value="Terpenoid synthases"/>
    <property type="match status" value="1"/>
</dbReference>
<protein>
    <submittedName>
        <fullName evidence="7">Octaprenyl diphosphate synthase</fullName>
        <ecNumber evidence="7">2.5.1.90</ecNumber>
    </submittedName>
</protein>
<dbReference type="AlphaFoldDB" id="A0A7K0BMN5"/>
<gene>
    <name evidence="7" type="primary">ispB</name>
    <name evidence="7" type="ORF">ACRB68_04670</name>
</gene>
<sequence length="351" mass="36790">MPMSSIRKEIDEALLAFVDRQRPGLLAIGDDLAPLLSALDVLLAGGKRLRPAFCYWGWRAAGGHEAQDGIVDAAASLELLQASALIHDDVMDSSDTRRGQPSVHRRLEAMARDADWPGAAAPFGEGAAVLLGDLCLSWSGEMYERSGLAADRLALGRPVYDLMRTEVMCGQYLDLLEGARGGGSVEAALRVVEYKSAKYTIERPLHLGAVLAGGDEAVVDALRGYGLPLGIAFQLRDDVLGVFGDPAETGKPAGDDLREGKRTVLIALTLERADAAQAALVERRLGDPALDAAGVAELREVIAGTGGLAACEAMIDRYAEQAGRALADAPIAPGARGALGELAVAATARQS</sequence>
<dbReference type="Proteomes" id="UP000487268">
    <property type="component" value="Unassembled WGS sequence"/>
</dbReference>
<dbReference type="GO" id="GO:0106350">
    <property type="term" value="F:all-trans-octaprenyl-diphosphate synthase activity"/>
    <property type="evidence" value="ECO:0007669"/>
    <property type="project" value="UniProtKB-EC"/>
</dbReference>
<dbReference type="SFLD" id="SFLDG01017">
    <property type="entry name" value="Polyprenyl_Transferase_Like"/>
    <property type="match status" value="1"/>
</dbReference>
<keyword evidence="5" id="KW-0460">Magnesium</keyword>
<evidence type="ECO:0000256" key="3">
    <source>
        <dbReference type="ARBA" id="ARBA00022679"/>
    </source>
</evidence>
<keyword evidence="4" id="KW-0479">Metal-binding</keyword>
<dbReference type="PROSITE" id="PS00723">
    <property type="entry name" value="POLYPRENYL_SYNTHASE_1"/>
    <property type="match status" value="1"/>
</dbReference>
<name>A0A7K0BMN5_9ACTN</name>
<keyword evidence="3 6" id="KW-0808">Transferase</keyword>
<accession>A0A7K0BMN5</accession>
<dbReference type="RefSeq" id="WP_153530621.1">
    <property type="nucleotide sequence ID" value="NZ_WEGH01000001.1"/>
</dbReference>
<organism evidence="7 8">
    <name type="scientific">Actinomadura macrotermitis</name>
    <dbReference type="NCBI Taxonomy" id="2585200"/>
    <lineage>
        <taxon>Bacteria</taxon>
        <taxon>Bacillati</taxon>
        <taxon>Actinomycetota</taxon>
        <taxon>Actinomycetes</taxon>
        <taxon>Streptosporangiales</taxon>
        <taxon>Thermomonosporaceae</taxon>
        <taxon>Actinomadura</taxon>
    </lineage>
</organism>
<evidence type="ECO:0000256" key="6">
    <source>
        <dbReference type="RuleBase" id="RU004466"/>
    </source>
</evidence>
<dbReference type="GO" id="GO:0008299">
    <property type="term" value="P:isoprenoid biosynthetic process"/>
    <property type="evidence" value="ECO:0007669"/>
    <property type="project" value="InterPro"/>
</dbReference>
<evidence type="ECO:0000256" key="2">
    <source>
        <dbReference type="ARBA" id="ARBA00006706"/>
    </source>
</evidence>
<dbReference type="InterPro" id="IPR033749">
    <property type="entry name" value="Polyprenyl_synt_CS"/>
</dbReference>
<dbReference type="OrthoDB" id="4497239at2"/>
<dbReference type="SFLD" id="SFLDS00005">
    <property type="entry name" value="Isoprenoid_Synthase_Type_I"/>
    <property type="match status" value="1"/>
</dbReference>
<dbReference type="InterPro" id="IPR008949">
    <property type="entry name" value="Isoprenoid_synthase_dom_sf"/>
</dbReference>
<keyword evidence="8" id="KW-1185">Reference proteome</keyword>
<evidence type="ECO:0000256" key="1">
    <source>
        <dbReference type="ARBA" id="ARBA00001946"/>
    </source>
</evidence>
<dbReference type="Pfam" id="PF00348">
    <property type="entry name" value="polyprenyl_synt"/>
    <property type="match status" value="1"/>
</dbReference>
<reference evidence="7 8" key="1">
    <citation type="submission" date="2019-10" db="EMBL/GenBank/DDBJ databases">
        <title>Actinomadura rubteroloni sp. nov. and Actinomadura macrotermitis sp. nov., isolated from the gut of fungus growing-termite Macrotermes natalensis.</title>
        <authorList>
            <person name="Benndorf R."/>
            <person name="Martin K."/>
            <person name="Kuefner M."/>
            <person name="De Beer W."/>
            <person name="Kaster A.-K."/>
            <person name="Vollmers J."/>
            <person name="Poulsen M."/>
            <person name="Beemelmanns C."/>
        </authorList>
    </citation>
    <scope>NUCLEOTIDE SEQUENCE [LARGE SCALE GENOMIC DNA]</scope>
    <source>
        <strain evidence="7 8">RB68</strain>
    </source>
</reference>
<dbReference type="InterPro" id="IPR000092">
    <property type="entry name" value="Polyprenyl_synt"/>
</dbReference>
<dbReference type="PANTHER" id="PTHR12001">
    <property type="entry name" value="GERANYLGERANYL PYROPHOSPHATE SYNTHASE"/>
    <property type="match status" value="1"/>
</dbReference>
<evidence type="ECO:0000313" key="8">
    <source>
        <dbReference type="Proteomes" id="UP000487268"/>
    </source>
</evidence>
<comment type="similarity">
    <text evidence="2 6">Belongs to the FPP/GGPP synthase family.</text>
</comment>
<dbReference type="PROSITE" id="PS00444">
    <property type="entry name" value="POLYPRENYL_SYNTHASE_2"/>
    <property type="match status" value="1"/>
</dbReference>
<evidence type="ECO:0000256" key="4">
    <source>
        <dbReference type="ARBA" id="ARBA00022723"/>
    </source>
</evidence>
<dbReference type="CDD" id="cd00685">
    <property type="entry name" value="Trans_IPPS_HT"/>
    <property type="match status" value="1"/>
</dbReference>
<evidence type="ECO:0000256" key="5">
    <source>
        <dbReference type="ARBA" id="ARBA00022842"/>
    </source>
</evidence>
<dbReference type="EC" id="2.5.1.90" evidence="7"/>